<dbReference type="AlphaFoldDB" id="A0A852W1V7"/>
<protein>
    <submittedName>
        <fullName evidence="1">Uncharacterized protein</fullName>
    </submittedName>
</protein>
<accession>A0A852W1V7</accession>
<comment type="caution">
    <text evidence="1">The sequence shown here is derived from an EMBL/GenBank/DDBJ whole genome shotgun (WGS) entry which is preliminary data.</text>
</comment>
<proteinExistence type="predicted"/>
<dbReference type="Proteomes" id="UP000549695">
    <property type="component" value="Unassembled WGS sequence"/>
</dbReference>
<evidence type="ECO:0000313" key="1">
    <source>
        <dbReference type="EMBL" id="NYG00814.1"/>
    </source>
</evidence>
<evidence type="ECO:0000313" key="2">
    <source>
        <dbReference type="Proteomes" id="UP000549695"/>
    </source>
</evidence>
<dbReference type="EMBL" id="JACCCZ010000001">
    <property type="protein sequence ID" value="NYG00814.1"/>
    <property type="molecule type" value="Genomic_DNA"/>
</dbReference>
<organism evidence="1 2">
    <name type="scientific">Pseudonocardia alni</name>
    <name type="common">Amycolata alni</name>
    <dbReference type="NCBI Taxonomy" id="33907"/>
    <lineage>
        <taxon>Bacteria</taxon>
        <taxon>Bacillati</taxon>
        <taxon>Actinomycetota</taxon>
        <taxon>Actinomycetes</taxon>
        <taxon>Pseudonocardiales</taxon>
        <taxon>Pseudonocardiaceae</taxon>
        <taxon>Pseudonocardia</taxon>
    </lineage>
</organism>
<sequence>MRRASRPTPWFTDPAGATPTPTVSLTAEPAQHGIALHGGKACVDRAVIDYPIDLRTPQQDTRSGG</sequence>
<gene>
    <name evidence="1" type="ORF">HDA37_001099</name>
</gene>
<name>A0A852W1V7_PSEA5</name>
<dbReference type="GeneID" id="98050909"/>
<dbReference type="RefSeq" id="WP_179760428.1">
    <property type="nucleotide sequence ID" value="NZ_BAAAJZ010000008.1"/>
</dbReference>
<reference evidence="1 2" key="1">
    <citation type="submission" date="2020-07" db="EMBL/GenBank/DDBJ databases">
        <title>Sequencing the genomes of 1000 actinobacteria strains.</title>
        <authorList>
            <person name="Klenk H.-P."/>
        </authorList>
    </citation>
    <scope>NUCLEOTIDE SEQUENCE [LARGE SCALE GENOMIC DNA]</scope>
    <source>
        <strain evidence="1 2">DSM 44749</strain>
    </source>
</reference>
<keyword evidence="2" id="KW-1185">Reference proteome</keyword>